<dbReference type="PANTHER" id="PTHR35041:SF6">
    <property type="entry name" value="FORMYLMETHIONINE DEFORMYLASE-LIKE PROTEIN-RELATED"/>
    <property type="match status" value="1"/>
</dbReference>
<keyword evidence="1" id="KW-0812">Transmembrane</keyword>
<name>A0A559ME33_9HELO</name>
<sequence length="612" mass="67248">MASQATVRRKPVPSLIQSTYEPQYALLDNPAPVEIVSPEKLVADHGDDGQAHYFSKSVKSHLRRPFAQRRYQGIKVESDEWQISDSQYWWIPIVWMLVWILIGILVGLGHHFAYRSLHEQPQSVFSQTWIHNIGTGAAFLVKSSFTLSVLTALQEILWFSFRQKAMKVSLLDKLFSLTSNPLCFGPSALINAPLATTLAAFAWIIPLSAILSPGSLTVTPLVHRNDSTCVVPTFAAASNNVSFWRIIPHGSTIYGPNAGINKLAGQVLAQGTILESKSPCGSNCSFQHSFDGPGLRCQNASNPSYLTADDGQETFWLSYNSTTYWNSTFGSGNTTMANLMTYRNNTKAQAGERSGYTTILCLAYNATYNVFVNYTNGVPGYTTNLTYNAPLESLNMTESMGYGSPWHTNSAMLVLEIFNNYLDGTWQQTPTTQYSIPDTSITQTTLAGDTDDANHGTAASLWFINQDLRTGVPELLTNLTLSTLAFSPVSTVTRCSVSMERLVYYYNPKLLLIPYSIALLLSLVALAVGVWVLRKTGVRTGQIFSQILVTTRNPQLDEISRGNSLSSADASALMQQKLMFGELKRGADGGKTRHAAFGSAEQLITLTGRKIS</sequence>
<feature type="transmembrane region" description="Helical" evidence="1">
    <location>
        <begin position="182"/>
        <end position="205"/>
    </location>
</feature>
<dbReference type="PANTHER" id="PTHR35041">
    <property type="entry name" value="MEDIATOR OF RNA POLYMERASE II TRANSCRIPTION SUBUNIT 1"/>
    <property type="match status" value="1"/>
</dbReference>
<feature type="transmembrane region" description="Helical" evidence="1">
    <location>
        <begin position="133"/>
        <end position="161"/>
    </location>
</feature>
<evidence type="ECO:0000313" key="2">
    <source>
        <dbReference type="EMBL" id="TVY91203.1"/>
    </source>
</evidence>
<comment type="caution">
    <text evidence="2">The sequence shown here is derived from an EMBL/GenBank/DDBJ whole genome shotgun (WGS) entry which is preliminary data.</text>
</comment>
<accession>A0A559ME33</accession>
<gene>
    <name evidence="2" type="ORF">LAWI1_G003629</name>
</gene>
<keyword evidence="1" id="KW-0472">Membrane</keyword>
<feature type="transmembrane region" description="Helical" evidence="1">
    <location>
        <begin position="512"/>
        <end position="533"/>
    </location>
</feature>
<dbReference type="AlphaFoldDB" id="A0A559ME33"/>
<feature type="transmembrane region" description="Helical" evidence="1">
    <location>
        <begin position="88"/>
        <end position="113"/>
    </location>
</feature>
<keyword evidence="1" id="KW-1133">Transmembrane helix</keyword>
<dbReference type="EMBL" id="QGML01000617">
    <property type="protein sequence ID" value="TVY91203.1"/>
    <property type="molecule type" value="Genomic_DNA"/>
</dbReference>
<protein>
    <submittedName>
        <fullName evidence="2">Uncharacterized protein</fullName>
    </submittedName>
</protein>
<reference evidence="2 3" key="1">
    <citation type="submission" date="2018-05" db="EMBL/GenBank/DDBJ databases">
        <title>Genome sequencing and assembly of the regulated plant pathogen Lachnellula willkommii and related sister species for the development of diagnostic species identification markers.</title>
        <authorList>
            <person name="Giroux E."/>
            <person name="Bilodeau G."/>
        </authorList>
    </citation>
    <scope>NUCLEOTIDE SEQUENCE [LARGE SCALE GENOMIC DNA]</scope>
    <source>
        <strain evidence="2 3">CBS 172.35</strain>
    </source>
</reference>
<dbReference type="Proteomes" id="UP000315522">
    <property type="component" value="Unassembled WGS sequence"/>
</dbReference>
<evidence type="ECO:0000313" key="3">
    <source>
        <dbReference type="Proteomes" id="UP000315522"/>
    </source>
</evidence>
<organism evidence="2 3">
    <name type="scientific">Lachnellula willkommii</name>
    <dbReference type="NCBI Taxonomy" id="215461"/>
    <lineage>
        <taxon>Eukaryota</taxon>
        <taxon>Fungi</taxon>
        <taxon>Dikarya</taxon>
        <taxon>Ascomycota</taxon>
        <taxon>Pezizomycotina</taxon>
        <taxon>Leotiomycetes</taxon>
        <taxon>Helotiales</taxon>
        <taxon>Lachnaceae</taxon>
        <taxon>Lachnellula</taxon>
    </lineage>
</organism>
<proteinExistence type="predicted"/>
<keyword evidence="3" id="KW-1185">Reference proteome</keyword>
<evidence type="ECO:0000256" key="1">
    <source>
        <dbReference type="SAM" id="Phobius"/>
    </source>
</evidence>